<keyword evidence="5" id="KW-1185">Reference proteome</keyword>
<dbReference type="GO" id="GO:0003700">
    <property type="term" value="F:DNA-binding transcription factor activity"/>
    <property type="evidence" value="ECO:0007669"/>
    <property type="project" value="TreeGrafter"/>
</dbReference>
<comment type="caution">
    <text evidence="4">The sequence shown here is derived from an EMBL/GenBank/DDBJ whole genome shotgun (WGS) entry which is preliminary data.</text>
</comment>
<dbReference type="InterPro" id="IPR001387">
    <property type="entry name" value="Cro/C1-type_HTH"/>
</dbReference>
<dbReference type="CDD" id="cd00093">
    <property type="entry name" value="HTH_XRE"/>
    <property type="match status" value="1"/>
</dbReference>
<dbReference type="InterPro" id="IPR014710">
    <property type="entry name" value="RmlC-like_jellyroll"/>
</dbReference>
<dbReference type="GO" id="GO:0003677">
    <property type="term" value="F:DNA binding"/>
    <property type="evidence" value="ECO:0007669"/>
    <property type="project" value="UniProtKB-KW"/>
</dbReference>
<evidence type="ECO:0000313" key="4">
    <source>
        <dbReference type="EMBL" id="PFG34414.1"/>
    </source>
</evidence>
<dbReference type="PANTHER" id="PTHR46797">
    <property type="entry name" value="HTH-TYPE TRANSCRIPTIONAL REGULATOR"/>
    <property type="match status" value="1"/>
</dbReference>
<dbReference type="Gene3D" id="2.60.120.10">
    <property type="entry name" value="Jelly Rolls"/>
    <property type="match status" value="1"/>
</dbReference>
<feature type="domain" description="HTH cro/C1-type" evidence="3">
    <location>
        <begin position="44"/>
        <end position="98"/>
    </location>
</feature>
<dbReference type="Pfam" id="PF01381">
    <property type="entry name" value="HTH_3"/>
    <property type="match status" value="1"/>
</dbReference>
<evidence type="ECO:0000259" key="3">
    <source>
        <dbReference type="PROSITE" id="PS50943"/>
    </source>
</evidence>
<dbReference type="PROSITE" id="PS50943">
    <property type="entry name" value="HTH_CROC1"/>
    <property type="match status" value="1"/>
</dbReference>
<dbReference type="GO" id="GO:0005829">
    <property type="term" value="C:cytosol"/>
    <property type="evidence" value="ECO:0007669"/>
    <property type="project" value="TreeGrafter"/>
</dbReference>
<dbReference type="SUPFAM" id="SSF51182">
    <property type="entry name" value="RmlC-like cupins"/>
    <property type="match status" value="1"/>
</dbReference>
<sequence>MDTSQKGRKISTFSAPPAPSENDSRLAAHQASTADPDLLLGGVIRARRHLLGKTLVEVATAGGLSHSFLSQLERGHARPSMRSLFLIAQALETTQQALLAAAAPDLSPTNGSGDPNIRLDRGGGSSIPVQTGSARLISHVEGGADVTEFLDLPTEFEDAFSHTRYELVYVVSGHIEIELTPPGSDTPEIHTLGPLESIGYPGATAHRHRRVGEARCVFLVVHSGPDVLESPPVPAPAPPHDH</sequence>
<dbReference type="Proteomes" id="UP000225548">
    <property type="component" value="Unassembled WGS sequence"/>
</dbReference>
<evidence type="ECO:0000256" key="1">
    <source>
        <dbReference type="ARBA" id="ARBA00023125"/>
    </source>
</evidence>
<gene>
    <name evidence="4" type="ORF">ATL42_2324</name>
</gene>
<dbReference type="InterPro" id="IPR011051">
    <property type="entry name" value="RmlC_Cupin_sf"/>
</dbReference>
<evidence type="ECO:0000313" key="5">
    <source>
        <dbReference type="Proteomes" id="UP000225548"/>
    </source>
</evidence>
<dbReference type="Gene3D" id="1.10.260.40">
    <property type="entry name" value="lambda repressor-like DNA-binding domains"/>
    <property type="match status" value="1"/>
</dbReference>
<dbReference type="PANTHER" id="PTHR46797:SF1">
    <property type="entry name" value="METHYLPHOSPHONATE SYNTHASE"/>
    <property type="match status" value="1"/>
</dbReference>
<dbReference type="InterPro" id="IPR050807">
    <property type="entry name" value="TransReg_Diox_bact_type"/>
</dbReference>
<organism evidence="4 5">
    <name type="scientific">Sanguibacter antarcticus</name>
    <dbReference type="NCBI Taxonomy" id="372484"/>
    <lineage>
        <taxon>Bacteria</taxon>
        <taxon>Bacillati</taxon>
        <taxon>Actinomycetota</taxon>
        <taxon>Actinomycetes</taxon>
        <taxon>Micrococcales</taxon>
        <taxon>Sanguibacteraceae</taxon>
        <taxon>Sanguibacter</taxon>
    </lineage>
</organism>
<dbReference type="SUPFAM" id="SSF47413">
    <property type="entry name" value="lambda repressor-like DNA-binding domains"/>
    <property type="match status" value="1"/>
</dbReference>
<dbReference type="InterPro" id="IPR010982">
    <property type="entry name" value="Lambda_DNA-bd_dom_sf"/>
</dbReference>
<proteinExistence type="predicted"/>
<dbReference type="AlphaFoldDB" id="A0A2A9E6F9"/>
<dbReference type="CDD" id="cd02209">
    <property type="entry name" value="cupin_XRE_C"/>
    <property type="match status" value="1"/>
</dbReference>
<dbReference type="EMBL" id="PDJG01000001">
    <property type="protein sequence ID" value="PFG34414.1"/>
    <property type="molecule type" value="Genomic_DNA"/>
</dbReference>
<reference evidence="4 5" key="1">
    <citation type="submission" date="2017-10" db="EMBL/GenBank/DDBJ databases">
        <title>Sequencing the genomes of 1000 actinobacteria strains.</title>
        <authorList>
            <person name="Klenk H.-P."/>
        </authorList>
    </citation>
    <scope>NUCLEOTIDE SEQUENCE [LARGE SCALE GENOMIC DNA]</scope>
    <source>
        <strain evidence="4 5">DSM 18966</strain>
    </source>
</reference>
<evidence type="ECO:0000256" key="2">
    <source>
        <dbReference type="SAM" id="MobiDB-lite"/>
    </source>
</evidence>
<name>A0A2A9E6F9_9MICO</name>
<keyword evidence="1" id="KW-0238">DNA-binding</keyword>
<dbReference type="SMART" id="SM00530">
    <property type="entry name" value="HTH_XRE"/>
    <property type="match status" value="1"/>
</dbReference>
<protein>
    <submittedName>
        <fullName evidence="4">XRE family transcriptional regulator</fullName>
    </submittedName>
</protein>
<accession>A0A2A9E6F9</accession>
<feature type="region of interest" description="Disordered" evidence="2">
    <location>
        <begin position="1"/>
        <end position="29"/>
    </location>
</feature>